<evidence type="ECO:0000313" key="3">
    <source>
        <dbReference type="EnsemblMetazoa" id="ASTEI11141-PA"/>
    </source>
</evidence>
<feature type="domain" description="SRR1-like" evidence="2">
    <location>
        <begin position="100"/>
        <end position="259"/>
    </location>
</feature>
<protein>
    <submittedName>
        <fullName evidence="3">SRR1 domain-containing protein</fullName>
    </submittedName>
</protein>
<evidence type="ECO:0000313" key="4">
    <source>
        <dbReference type="Proteomes" id="UP000076408"/>
    </source>
</evidence>
<accession>A0A182YRQ5</accession>
<organism evidence="3 4">
    <name type="scientific">Anopheles stephensi</name>
    <name type="common">Indo-Pakistan malaria mosquito</name>
    <dbReference type="NCBI Taxonomy" id="30069"/>
    <lineage>
        <taxon>Eukaryota</taxon>
        <taxon>Metazoa</taxon>
        <taxon>Ecdysozoa</taxon>
        <taxon>Arthropoda</taxon>
        <taxon>Hexapoda</taxon>
        <taxon>Insecta</taxon>
        <taxon>Pterygota</taxon>
        <taxon>Neoptera</taxon>
        <taxon>Endopterygota</taxon>
        <taxon>Diptera</taxon>
        <taxon>Nematocera</taxon>
        <taxon>Culicoidea</taxon>
        <taxon>Culicidae</taxon>
        <taxon>Anophelinae</taxon>
        <taxon>Anopheles</taxon>
    </lineage>
</organism>
<dbReference type="VEuPathDB" id="VectorBase:ASTEI20_031000"/>
<dbReference type="VEuPathDB" id="VectorBase:ASTEI11141"/>
<dbReference type="AlphaFoldDB" id="A0A182YRQ5"/>
<dbReference type="PANTHER" id="PTHR28626:SF3">
    <property type="entry name" value="SRR1-LIKE PROTEIN"/>
    <property type="match status" value="1"/>
</dbReference>
<dbReference type="InterPro" id="IPR012942">
    <property type="entry name" value="SRR1-like"/>
</dbReference>
<dbReference type="CDD" id="cd20271">
    <property type="entry name" value="Complex1_LYR_FMC1"/>
    <property type="match status" value="1"/>
</dbReference>
<comment type="similarity">
    <text evidence="1">Belongs to the SRR1 family.</text>
</comment>
<evidence type="ECO:0000259" key="2">
    <source>
        <dbReference type="Pfam" id="PF07985"/>
    </source>
</evidence>
<dbReference type="GO" id="GO:0005634">
    <property type="term" value="C:nucleus"/>
    <property type="evidence" value="ECO:0007669"/>
    <property type="project" value="TreeGrafter"/>
</dbReference>
<dbReference type="InterPro" id="IPR040044">
    <property type="entry name" value="SRR1L"/>
</dbReference>
<reference evidence="4" key="1">
    <citation type="journal article" date="2014" name="Genome Biol.">
        <title>Genome analysis of a major urban malaria vector mosquito, Anopheles stephensi.</title>
        <authorList>
            <person name="Jiang X."/>
            <person name="Peery A."/>
            <person name="Hall A.B."/>
            <person name="Sharma A."/>
            <person name="Chen X.G."/>
            <person name="Waterhouse R.M."/>
            <person name="Komissarov A."/>
            <person name="Riehle M.M."/>
            <person name="Shouche Y."/>
            <person name="Sharakhova M.V."/>
            <person name="Lawson D."/>
            <person name="Pakpour N."/>
            <person name="Arensburger P."/>
            <person name="Davidson V.L."/>
            <person name="Eiglmeier K."/>
            <person name="Emrich S."/>
            <person name="George P."/>
            <person name="Kennedy R.C."/>
            <person name="Mane S.P."/>
            <person name="Maslen G."/>
            <person name="Oringanje C."/>
            <person name="Qi Y."/>
            <person name="Settlage R."/>
            <person name="Tojo M."/>
            <person name="Tubio J.M."/>
            <person name="Unger M.F."/>
            <person name="Wang B."/>
            <person name="Vernick K.D."/>
            <person name="Ribeiro J.M."/>
            <person name="James A.A."/>
            <person name="Michel K."/>
            <person name="Riehle M.A."/>
            <person name="Luckhart S."/>
            <person name="Sharakhov I.V."/>
            <person name="Tu Z."/>
        </authorList>
    </citation>
    <scope>NUCLEOTIDE SEQUENCE [LARGE SCALE GENOMIC DNA]</scope>
    <source>
        <strain evidence="4">Indian</strain>
    </source>
</reference>
<dbReference type="VEuPathDB" id="VectorBase:ASTE005197"/>
<proteinExistence type="inferred from homology"/>
<keyword evidence="4" id="KW-1185">Reference proteome</keyword>
<reference evidence="3" key="2">
    <citation type="submission" date="2020-05" db="UniProtKB">
        <authorList>
            <consortium name="EnsemblMetazoa"/>
        </authorList>
    </citation>
    <scope>IDENTIFICATION</scope>
    <source>
        <strain evidence="3">Indian</strain>
    </source>
</reference>
<sequence length="397" mass="45538">MYVRSALMSYQHTLATNVNNAMSEIDTVAQELDFKLVVTKKGKHRKPRNKPQTVPRQLAEPDRSVFCQKTVITQLQSAEADISQSAFFRQCLEIVPPILAGVETIVCLGLGKFHQCAIARYQLAFIRCLRKQTNLTVGAQFFDPVFTGSEVETLQTLGETVLHENLEGKYSAERKTLYFLPHCPKQIVNNLLWKNWDPCRLPNVVLLCNSFSTVVNNNPDRLLRINAGYILRAADLFREVPLRNNFRFTDIFNDTSLHYFGANEDEQNSHIDWSNTDEPSYEPDDLELISKEALATSSSRTLKQLLSELKAIRSSEGACAYSLASKYITEQYRRFETTEQQHCRAKEELQFTAQTYRCYLESLRKLKELNESYRGKGERSIRETADMVGFKLPHDPK</sequence>
<dbReference type="Pfam" id="PF07985">
    <property type="entry name" value="SRR1"/>
    <property type="match status" value="1"/>
</dbReference>
<dbReference type="GO" id="GO:0005737">
    <property type="term" value="C:cytoplasm"/>
    <property type="evidence" value="ECO:0007669"/>
    <property type="project" value="TreeGrafter"/>
</dbReference>
<dbReference type="Proteomes" id="UP000076408">
    <property type="component" value="Unassembled WGS sequence"/>
</dbReference>
<name>A0A182YRQ5_ANOST</name>
<dbReference type="VEuPathDB" id="VectorBase:ASTEI20_036634"/>
<dbReference type="VEuPathDB" id="VectorBase:ASTE005196"/>
<dbReference type="EnsemblMetazoa" id="ASTEI11141-RA">
    <property type="protein sequence ID" value="ASTEI11141-PA"/>
    <property type="gene ID" value="ASTEI11141"/>
</dbReference>
<dbReference type="OMA" id="NDIAIHI"/>
<evidence type="ECO:0000256" key="1">
    <source>
        <dbReference type="ARBA" id="ARBA00009856"/>
    </source>
</evidence>
<dbReference type="PANTHER" id="PTHR28626">
    <property type="entry name" value="SRR1-LIKE PROTEIN"/>
    <property type="match status" value="1"/>
</dbReference>